<proteinExistence type="predicted"/>
<organism evidence="1 2">
    <name type="scientific">Cupriavidus numazuensis</name>
    <dbReference type="NCBI Taxonomy" id="221992"/>
    <lineage>
        <taxon>Bacteria</taxon>
        <taxon>Pseudomonadati</taxon>
        <taxon>Pseudomonadota</taxon>
        <taxon>Betaproteobacteria</taxon>
        <taxon>Burkholderiales</taxon>
        <taxon>Burkholderiaceae</taxon>
        <taxon>Cupriavidus</taxon>
    </lineage>
</organism>
<dbReference type="Proteomes" id="UP000672657">
    <property type="component" value="Unassembled WGS sequence"/>
</dbReference>
<dbReference type="Pfam" id="PF13692">
    <property type="entry name" value="Glyco_trans_1_4"/>
    <property type="match status" value="1"/>
</dbReference>
<dbReference type="RefSeq" id="WP_211957825.1">
    <property type="nucleotide sequence ID" value="NZ_CAJPVI010000067.1"/>
</dbReference>
<gene>
    <name evidence="1" type="ORF">LMG26411_07050</name>
</gene>
<evidence type="ECO:0000313" key="2">
    <source>
        <dbReference type="Proteomes" id="UP000672657"/>
    </source>
</evidence>
<dbReference type="Gene3D" id="3.40.50.2000">
    <property type="entry name" value="Glycogen Phosphorylase B"/>
    <property type="match status" value="1"/>
</dbReference>
<sequence>MPASNSAPALLIIEPDFTGHRWRYVEWAMQAFAEAGHRCVVVTDSANHGHRLAQALAAGNYPGCKLLLATPAPDAGSGAGRLSYIRYWRVFHDMYQQACATLQPTLAVVPYADYFLYALPVLGSPFAATPWIGITMRASFHHASVGVRAPRQPVVNTAKALLFRAALRTDGLRTLLSIDPTLPQWHAGRRGGAALGYLADPSPDATGTGSTSADDARARLRLGSGPHLLVYGDVSARKGIRELVGALSGHPRAPTLVIAGVQDAETRDYLRAATSALAREPVVLDRFITETEEADLFAACDAVWLGYKGHYGMSGVLVQAYRSGKPVVATADGLIGWFCNGRELGPVLEDLSAPAIRRALDQLWPPPSPGAPSAPSPGVPGRAHLLARHTVGEFKRTLLSAAA</sequence>
<evidence type="ECO:0000313" key="1">
    <source>
        <dbReference type="EMBL" id="CAG2159878.1"/>
    </source>
</evidence>
<accession>A0ABN7QCX5</accession>
<protein>
    <recommendedName>
        <fullName evidence="3">Glycosyltransferase</fullName>
    </recommendedName>
</protein>
<evidence type="ECO:0008006" key="3">
    <source>
        <dbReference type="Google" id="ProtNLM"/>
    </source>
</evidence>
<comment type="caution">
    <text evidence="1">The sequence shown here is derived from an EMBL/GenBank/DDBJ whole genome shotgun (WGS) entry which is preliminary data.</text>
</comment>
<keyword evidence="2" id="KW-1185">Reference proteome</keyword>
<dbReference type="SUPFAM" id="SSF53756">
    <property type="entry name" value="UDP-Glycosyltransferase/glycogen phosphorylase"/>
    <property type="match status" value="1"/>
</dbReference>
<dbReference type="EMBL" id="CAJPVI010000067">
    <property type="protein sequence ID" value="CAG2159878.1"/>
    <property type="molecule type" value="Genomic_DNA"/>
</dbReference>
<reference evidence="1 2" key="1">
    <citation type="submission" date="2021-03" db="EMBL/GenBank/DDBJ databases">
        <authorList>
            <person name="Peeters C."/>
        </authorList>
    </citation>
    <scope>NUCLEOTIDE SEQUENCE [LARGE SCALE GENOMIC DNA]</scope>
    <source>
        <strain evidence="1 2">LMG 26411</strain>
    </source>
</reference>
<name>A0ABN7QCX5_9BURK</name>